<dbReference type="InterPro" id="IPR028261">
    <property type="entry name" value="DPD_II"/>
</dbReference>
<dbReference type="Gene3D" id="3.50.50.60">
    <property type="entry name" value="FAD/NAD(P)-binding domain"/>
    <property type="match status" value="2"/>
</dbReference>
<dbReference type="SUPFAM" id="SSF46548">
    <property type="entry name" value="alpha-helical ferredoxin"/>
    <property type="match status" value="1"/>
</dbReference>
<dbReference type="EMBL" id="BAAACX010000006">
    <property type="protein sequence ID" value="GAA0379357.1"/>
    <property type="molecule type" value="Genomic_DNA"/>
</dbReference>
<dbReference type="PRINTS" id="PR00419">
    <property type="entry name" value="ADXRDTASE"/>
</dbReference>
<keyword evidence="1" id="KW-0028">Amino-acid biosynthesis</keyword>
<keyword evidence="8" id="KW-1185">Reference proteome</keyword>
<dbReference type="PANTHER" id="PTHR43100:SF1">
    <property type="entry name" value="GLUTAMATE SYNTHASE [NADPH] SMALL CHAIN"/>
    <property type="match status" value="1"/>
</dbReference>
<accession>A0ABN0Y139</accession>
<reference evidence="7 8" key="1">
    <citation type="journal article" date="2019" name="Int. J. Syst. Evol. Microbiol.">
        <title>The Global Catalogue of Microorganisms (GCM) 10K type strain sequencing project: providing services to taxonomists for standard genome sequencing and annotation.</title>
        <authorList>
            <consortium name="The Broad Institute Genomics Platform"/>
            <consortium name="The Broad Institute Genome Sequencing Center for Infectious Disease"/>
            <person name="Wu L."/>
            <person name="Ma J."/>
        </authorList>
    </citation>
    <scope>NUCLEOTIDE SEQUENCE [LARGE SCALE GENOMIC DNA]</scope>
    <source>
        <strain evidence="7 8">JCM 12774</strain>
    </source>
</reference>
<dbReference type="InterPro" id="IPR023753">
    <property type="entry name" value="FAD/NAD-binding_dom"/>
</dbReference>
<dbReference type="Proteomes" id="UP001500340">
    <property type="component" value="Unassembled WGS sequence"/>
</dbReference>
<dbReference type="Gene3D" id="1.10.1060.10">
    <property type="entry name" value="Alpha-helical ferredoxin"/>
    <property type="match status" value="1"/>
</dbReference>
<dbReference type="SUPFAM" id="SSF51971">
    <property type="entry name" value="Nucleotide-binding domain"/>
    <property type="match status" value="2"/>
</dbReference>
<evidence type="ECO:0000256" key="2">
    <source>
        <dbReference type="ARBA" id="ARBA00023002"/>
    </source>
</evidence>
<dbReference type="NCBIfam" id="TIGR01317">
    <property type="entry name" value="GOGAT_sm_gam"/>
    <property type="match status" value="1"/>
</dbReference>
<evidence type="ECO:0000313" key="8">
    <source>
        <dbReference type="Proteomes" id="UP001500340"/>
    </source>
</evidence>
<organism evidence="7 8">
    <name type="scientific">Paenibacillus motobuensis</name>
    <dbReference type="NCBI Taxonomy" id="295324"/>
    <lineage>
        <taxon>Bacteria</taxon>
        <taxon>Bacillati</taxon>
        <taxon>Bacillota</taxon>
        <taxon>Bacilli</taxon>
        <taxon>Bacillales</taxon>
        <taxon>Paenibacillaceae</taxon>
        <taxon>Paenibacillus</taxon>
    </lineage>
</organism>
<keyword evidence="2" id="KW-0560">Oxidoreductase</keyword>
<dbReference type="InterPro" id="IPR051394">
    <property type="entry name" value="Glutamate_Synthase"/>
</dbReference>
<dbReference type="Pfam" id="PF07992">
    <property type="entry name" value="Pyr_redox_2"/>
    <property type="match status" value="1"/>
</dbReference>
<name>A0ABN0Y139_9BACL</name>
<proteinExistence type="predicted"/>
<evidence type="ECO:0000313" key="7">
    <source>
        <dbReference type="EMBL" id="GAA0379357.1"/>
    </source>
</evidence>
<keyword evidence="3" id="KW-0314">Glutamate biosynthesis</keyword>
<comment type="caution">
    <text evidence="7">The sequence shown here is derived from an EMBL/GenBank/DDBJ whole genome shotgun (WGS) entry which is preliminary data.</text>
</comment>
<dbReference type="InterPro" id="IPR006005">
    <property type="entry name" value="Glut_synth_ssu1"/>
</dbReference>
<evidence type="ECO:0000259" key="6">
    <source>
        <dbReference type="Pfam" id="PF14691"/>
    </source>
</evidence>
<feature type="domain" description="FAD/NAD(P)-binding" evidence="5">
    <location>
        <begin position="183"/>
        <end position="506"/>
    </location>
</feature>
<evidence type="ECO:0000259" key="5">
    <source>
        <dbReference type="Pfam" id="PF07992"/>
    </source>
</evidence>
<protein>
    <submittedName>
        <fullName evidence="7">Glutamate synthase small subunit</fullName>
    </submittedName>
</protein>
<sequence length="524" mass="57545">MHFRNALHRQAGSVDPACLLSLATEGGNKLSTPTGFMEFTRHLPGDRSPLERVNDWQEFHKHLTEQELQTQGARCMDCGTPYCHTGIEMIGGTSGCPLHNLIPEWNHLVYRGMWRDALERLHKTNNFPEFTGRVCPAPCEGSCTVGLIGQPVTIKTIEQAIVDRGFEESWIVAEPPAHRTGHKVAVVGSGPAGLACAAQLNKAGHEVTVYERADRIGGLLMYGIPAMKLDKKIVQRRVNLLAAEGVKFVTNTEIGKDIMTQQLIDQYDAVVLCGGATKPRKFEIEGSHLQGVHYAMPFLNGTIKSYLDSGLQDGQYTSAAGKDVIVIGGGDTGSDCVATALRHGCRSITQFGTHGKAPLKRDPLANPWPQFPNVYTLDYAQEEAKALYGEDPREFSIMTTRFVGDEQGRLKELHTVQIKRTVDGEGRKTYEPVPGTERIFPAQLALIAIGFDGPETTMIDELGLETDRQSNVKARYGKYNTNVDKVFAAGDMRRGQSLVVWAIQEGREAAREVNKFLTGDGILA</sequence>
<dbReference type="Pfam" id="PF14691">
    <property type="entry name" value="Fer4_20"/>
    <property type="match status" value="1"/>
</dbReference>
<evidence type="ECO:0000256" key="3">
    <source>
        <dbReference type="ARBA" id="ARBA00023164"/>
    </source>
</evidence>
<gene>
    <name evidence="7" type="primary">gltD</name>
    <name evidence="7" type="ORF">GCM10008933_08150</name>
</gene>
<feature type="domain" description="Dihydroprymidine dehydrogenase" evidence="6">
    <location>
        <begin position="53"/>
        <end position="168"/>
    </location>
</feature>
<comment type="pathway">
    <text evidence="4">Amino-acid biosynthesis.</text>
</comment>
<evidence type="ECO:0000256" key="4">
    <source>
        <dbReference type="ARBA" id="ARBA00029440"/>
    </source>
</evidence>
<evidence type="ECO:0000256" key="1">
    <source>
        <dbReference type="ARBA" id="ARBA00022605"/>
    </source>
</evidence>
<dbReference type="PANTHER" id="PTHR43100">
    <property type="entry name" value="GLUTAMATE SYNTHASE [NADPH] SMALL CHAIN"/>
    <property type="match status" value="1"/>
</dbReference>
<dbReference type="InterPro" id="IPR036188">
    <property type="entry name" value="FAD/NAD-bd_sf"/>
</dbReference>
<dbReference type="InterPro" id="IPR009051">
    <property type="entry name" value="Helical_ferredxn"/>
</dbReference>